<organism evidence="3 4">
    <name type="scientific">Falsirhodobacter algicola</name>
    <dbReference type="NCBI Taxonomy" id="2692330"/>
    <lineage>
        <taxon>Bacteria</taxon>
        <taxon>Pseudomonadati</taxon>
        <taxon>Pseudomonadota</taxon>
        <taxon>Alphaproteobacteria</taxon>
        <taxon>Rhodobacterales</taxon>
        <taxon>Paracoccaceae</taxon>
        <taxon>Falsirhodobacter</taxon>
    </lineage>
</organism>
<dbReference type="InterPro" id="IPR028098">
    <property type="entry name" value="Glyco_trans_4-like_N"/>
</dbReference>
<sequence length="378" mass="40881">MQVPAYRLSGPPPAEESVRHHVPGGCEDGGGIGRLIGYVVEAQPVEGTHLVQDTRGPRWRPLPSALRLGAAILALAGDRIRHPGRVQHIHIAGRGSTARKLILTAAARALGSTHLLHLHDFDYAADFIRRPAWQQRLIRHMFRRADRVVVLGERDRDTALGLLGVPADRVSILRNCVPDPGPPPARPDHRMCRIVFLGQLGPRKGVPELLAALAHPAMQGVPWRATLAGGGPVEDYRTEARRLGLGERVAMPGWLTEPQTRALCAGADILVLPSHGEGMAMAVLEGLAHGLAVVTTRVGAHGDVLEHDRTCLFVPVGDAEALAATLARLVRDPAQRRRIAEAGRALYLSDMAIHGYVRRLSDLHRDLAAPRHLQGDPA</sequence>
<dbReference type="PANTHER" id="PTHR12526">
    <property type="entry name" value="GLYCOSYLTRANSFERASE"/>
    <property type="match status" value="1"/>
</dbReference>
<evidence type="ECO:0000259" key="1">
    <source>
        <dbReference type="Pfam" id="PF00534"/>
    </source>
</evidence>
<proteinExistence type="predicted"/>
<dbReference type="EMBL" id="CP047289">
    <property type="protein sequence ID" value="QUS35119.1"/>
    <property type="molecule type" value="Genomic_DNA"/>
</dbReference>
<evidence type="ECO:0000259" key="2">
    <source>
        <dbReference type="Pfam" id="PF13439"/>
    </source>
</evidence>
<dbReference type="KEGG" id="fap:GR316_01810"/>
<protein>
    <submittedName>
        <fullName evidence="3">Glycosyltransferase</fullName>
    </submittedName>
</protein>
<name>A0A8J8MRI3_9RHOB</name>
<feature type="domain" description="Glycosyl transferase family 1" evidence="1">
    <location>
        <begin position="194"/>
        <end position="344"/>
    </location>
</feature>
<reference evidence="3" key="1">
    <citation type="submission" date="2020-01" db="EMBL/GenBank/DDBJ databases">
        <authorList>
            <person name="Yang Y."/>
            <person name="Kwon Y.M."/>
        </authorList>
    </citation>
    <scope>NUCLEOTIDE SEQUENCE</scope>
    <source>
        <strain evidence="3">PG104</strain>
    </source>
</reference>
<dbReference type="CDD" id="cd03801">
    <property type="entry name" value="GT4_PimA-like"/>
    <property type="match status" value="1"/>
</dbReference>
<dbReference type="Pfam" id="PF00534">
    <property type="entry name" value="Glycos_transf_1"/>
    <property type="match status" value="1"/>
</dbReference>
<evidence type="ECO:0000313" key="3">
    <source>
        <dbReference type="EMBL" id="QUS35119.1"/>
    </source>
</evidence>
<dbReference type="InterPro" id="IPR001296">
    <property type="entry name" value="Glyco_trans_1"/>
</dbReference>
<dbReference type="AlphaFoldDB" id="A0A8J8MRI3"/>
<dbReference type="Proteomes" id="UP000679284">
    <property type="component" value="Chromosome"/>
</dbReference>
<accession>A0A8J8MRI3</accession>
<evidence type="ECO:0000313" key="4">
    <source>
        <dbReference type="Proteomes" id="UP000679284"/>
    </source>
</evidence>
<dbReference type="Pfam" id="PF13439">
    <property type="entry name" value="Glyco_transf_4"/>
    <property type="match status" value="1"/>
</dbReference>
<dbReference type="Gene3D" id="3.40.50.2000">
    <property type="entry name" value="Glycogen Phosphorylase B"/>
    <property type="match status" value="2"/>
</dbReference>
<dbReference type="PANTHER" id="PTHR12526:SF631">
    <property type="entry name" value="BLL6306 PROTEIN"/>
    <property type="match status" value="1"/>
</dbReference>
<keyword evidence="4" id="KW-1185">Reference proteome</keyword>
<dbReference type="SUPFAM" id="SSF53756">
    <property type="entry name" value="UDP-Glycosyltransferase/glycogen phosphorylase"/>
    <property type="match status" value="1"/>
</dbReference>
<gene>
    <name evidence="3" type="ORF">GR316_01810</name>
</gene>
<dbReference type="GO" id="GO:0016757">
    <property type="term" value="F:glycosyltransferase activity"/>
    <property type="evidence" value="ECO:0007669"/>
    <property type="project" value="TreeGrafter"/>
</dbReference>
<feature type="domain" description="Glycosyltransferase subfamily 4-like N-terminal" evidence="2">
    <location>
        <begin position="54"/>
        <end position="177"/>
    </location>
</feature>
<dbReference type="RefSeq" id="WP_211784368.1">
    <property type="nucleotide sequence ID" value="NZ_CP047289.1"/>
</dbReference>